<dbReference type="EMBL" id="CM046391">
    <property type="protein sequence ID" value="KAI8559882.1"/>
    <property type="molecule type" value="Genomic_DNA"/>
</dbReference>
<evidence type="ECO:0000313" key="2">
    <source>
        <dbReference type="Proteomes" id="UP001062846"/>
    </source>
</evidence>
<comment type="caution">
    <text evidence="1">The sequence shown here is derived from an EMBL/GenBank/DDBJ whole genome shotgun (WGS) entry which is preliminary data.</text>
</comment>
<proteinExistence type="predicted"/>
<keyword evidence="2" id="KW-1185">Reference proteome</keyword>
<evidence type="ECO:0000313" key="1">
    <source>
        <dbReference type="EMBL" id="KAI8559882.1"/>
    </source>
</evidence>
<organism evidence="1 2">
    <name type="scientific">Rhododendron molle</name>
    <name type="common">Chinese azalea</name>
    <name type="synonym">Azalea mollis</name>
    <dbReference type="NCBI Taxonomy" id="49168"/>
    <lineage>
        <taxon>Eukaryota</taxon>
        <taxon>Viridiplantae</taxon>
        <taxon>Streptophyta</taxon>
        <taxon>Embryophyta</taxon>
        <taxon>Tracheophyta</taxon>
        <taxon>Spermatophyta</taxon>
        <taxon>Magnoliopsida</taxon>
        <taxon>eudicotyledons</taxon>
        <taxon>Gunneridae</taxon>
        <taxon>Pentapetalae</taxon>
        <taxon>asterids</taxon>
        <taxon>Ericales</taxon>
        <taxon>Ericaceae</taxon>
        <taxon>Ericoideae</taxon>
        <taxon>Rhodoreae</taxon>
        <taxon>Rhododendron</taxon>
    </lineage>
</organism>
<dbReference type="Proteomes" id="UP001062846">
    <property type="component" value="Chromosome 4"/>
</dbReference>
<gene>
    <name evidence="1" type="ORF">RHMOL_Rhmol04G0210200</name>
</gene>
<accession>A0ACC0P2L1</accession>
<sequence length="56" mass="6592">MISTRVRTSQLRKGSVSRLGCPSLRSSVNLKYCYFNFQKCYHIYQTLFYFVGLKDS</sequence>
<protein>
    <submittedName>
        <fullName evidence="1">Uncharacterized protein</fullName>
    </submittedName>
</protein>
<name>A0ACC0P2L1_RHOML</name>
<reference evidence="1" key="1">
    <citation type="submission" date="2022-02" db="EMBL/GenBank/DDBJ databases">
        <title>Plant Genome Project.</title>
        <authorList>
            <person name="Zhang R.-G."/>
        </authorList>
    </citation>
    <scope>NUCLEOTIDE SEQUENCE</scope>
    <source>
        <strain evidence="1">AT1</strain>
    </source>
</reference>